<evidence type="ECO:0000313" key="4">
    <source>
        <dbReference type="Proteomes" id="UP000242205"/>
    </source>
</evidence>
<gene>
    <name evidence="3" type="ORF">C0099_02190</name>
</gene>
<proteinExistence type="predicted"/>
<dbReference type="SUPFAM" id="SSF48452">
    <property type="entry name" value="TPR-like"/>
    <property type="match status" value="1"/>
</dbReference>
<keyword evidence="1" id="KW-0677">Repeat</keyword>
<dbReference type="PANTHER" id="PTHR44858">
    <property type="entry name" value="TETRATRICOPEPTIDE REPEAT PROTEIN 6"/>
    <property type="match status" value="1"/>
</dbReference>
<evidence type="ECO:0000256" key="2">
    <source>
        <dbReference type="ARBA" id="ARBA00022803"/>
    </source>
</evidence>
<dbReference type="EMBL" id="CP025682">
    <property type="protein sequence ID" value="AUN93852.1"/>
    <property type="molecule type" value="Genomic_DNA"/>
</dbReference>
<name>A0A2I6S3M3_9RHOO</name>
<dbReference type="KEGG" id="atw:C0099_02190"/>
<dbReference type="Gene3D" id="1.25.40.10">
    <property type="entry name" value="Tetratricopeptide repeat domain"/>
    <property type="match status" value="2"/>
</dbReference>
<dbReference type="Proteomes" id="UP000242205">
    <property type="component" value="Chromosome"/>
</dbReference>
<dbReference type="PANTHER" id="PTHR44858:SF1">
    <property type="entry name" value="UDP-N-ACETYLGLUCOSAMINE--PEPTIDE N-ACETYLGLUCOSAMINYLTRANSFERASE SPINDLY-RELATED"/>
    <property type="match status" value="1"/>
</dbReference>
<dbReference type="Pfam" id="PF13432">
    <property type="entry name" value="TPR_16"/>
    <property type="match status" value="1"/>
</dbReference>
<dbReference type="InterPro" id="IPR050498">
    <property type="entry name" value="Ycf3"/>
</dbReference>
<evidence type="ECO:0008006" key="5">
    <source>
        <dbReference type="Google" id="ProtNLM"/>
    </source>
</evidence>
<organism evidence="3 4">
    <name type="scientific">Pseudazoarcus pumilus</name>
    <dbReference type="NCBI Taxonomy" id="2067960"/>
    <lineage>
        <taxon>Bacteria</taxon>
        <taxon>Pseudomonadati</taxon>
        <taxon>Pseudomonadota</taxon>
        <taxon>Betaproteobacteria</taxon>
        <taxon>Rhodocyclales</taxon>
        <taxon>Zoogloeaceae</taxon>
        <taxon>Pseudazoarcus</taxon>
    </lineage>
</organism>
<dbReference type="NCBIfam" id="NF047558">
    <property type="entry name" value="TPR_END_plus"/>
    <property type="match status" value="1"/>
</dbReference>
<sequence>MLICVRVRIDRWMVTVHAHGKGDPRNTRLLTGWKAIAQHFGRTQSTVRRWADTADLPVYRAAGEKGLSVYAYADDLDAWLTRRSVSETRAEAYPEPGAGHPTTSAPHLVPAHKRGTLARMVLIAGLSLIAVGGAVTWTQLQSATSPASTNVEPIPEEARELYLRGTYLWNRRTPEGIAGAIEALTRAIEIHPDYAEAHAGLAMTYNLARQYSGMPGWKAYALAEAAARRAIELDPGLDLAQAALAFIEFHWHWRVEAGLARFEEAIRLNPDSANAHMWYASSLLLAGRPERALPVADRARVLDPNNSAVVTIKAQALFYSGREDEARELVEAMIREDPNFAWSYYTRYMMALAQGEYAAYLDNYARLGDVISVPRHRAAAEAGAVALATGGPEAMAMAMFEVEREFYERGEALAWDLARHHALIGDADEALRWLRISLNRREERLIGIQADPAFRLLHDHPEYAALLIEIGFPAEAGPAG</sequence>
<dbReference type="AlphaFoldDB" id="A0A2I6S3M3"/>
<protein>
    <recommendedName>
        <fullName evidence="5">Tetratricopeptide repeat protein</fullName>
    </recommendedName>
</protein>
<evidence type="ECO:0000256" key="1">
    <source>
        <dbReference type="ARBA" id="ARBA00022737"/>
    </source>
</evidence>
<evidence type="ECO:0000313" key="3">
    <source>
        <dbReference type="EMBL" id="AUN93852.1"/>
    </source>
</evidence>
<reference evidence="3 4" key="1">
    <citation type="submission" date="2018-01" db="EMBL/GenBank/DDBJ databases">
        <authorList>
            <person name="Fu G.-Y."/>
        </authorList>
    </citation>
    <scope>NUCLEOTIDE SEQUENCE [LARGE SCALE GENOMIC DNA]</scope>
    <source>
        <strain evidence="3 4">SY39</strain>
    </source>
</reference>
<keyword evidence="2" id="KW-0802">TPR repeat</keyword>
<dbReference type="InterPro" id="IPR011990">
    <property type="entry name" value="TPR-like_helical_dom_sf"/>
</dbReference>
<dbReference type="OrthoDB" id="1971692at2"/>
<accession>A0A2I6S3M3</accession>
<keyword evidence="4" id="KW-1185">Reference proteome</keyword>